<dbReference type="InterPro" id="IPR050268">
    <property type="entry name" value="NADH-dep_flavin_reductase"/>
</dbReference>
<evidence type="ECO:0000256" key="2">
    <source>
        <dbReference type="ARBA" id="ARBA00023002"/>
    </source>
</evidence>
<dbReference type="KEGG" id="psil:PMA3_18105"/>
<feature type="domain" description="Flavin reductase like" evidence="3">
    <location>
        <begin position="27"/>
        <end position="176"/>
    </location>
</feature>
<dbReference type="Pfam" id="PF01613">
    <property type="entry name" value="Flavin_Reduct"/>
    <property type="match status" value="1"/>
</dbReference>
<evidence type="ECO:0000259" key="3">
    <source>
        <dbReference type="SMART" id="SM00903"/>
    </source>
</evidence>
<evidence type="ECO:0000256" key="1">
    <source>
        <dbReference type="ARBA" id="ARBA00008898"/>
    </source>
</evidence>
<dbReference type="AlphaFoldDB" id="A0A191YW11"/>
<sequence>MLNAIQSSSTPAVIPPTVATADFCKGMRHLAGACVVIASGSDSERAGLTATAVCSITADPPRLLICVNRNVRAHEVIQRAGAFSINVLAHDQEFIAKRFAGMIEGVSGEERFAEGCWESGVTGVPLLEDALVSFECRLEQVIPASTHDMFIGEVVGVRGLQEQDGPLVYFNSRFAALK</sequence>
<dbReference type="EMBL" id="CP014870">
    <property type="protein sequence ID" value="ANJ56958.1"/>
    <property type="molecule type" value="Genomic_DNA"/>
</dbReference>
<dbReference type="PANTHER" id="PTHR30466:SF11">
    <property type="entry name" value="FLAVIN-DEPENDENT MONOOXYGENASE, REDUCTASE SUBUNIT HSAB"/>
    <property type="match status" value="1"/>
</dbReference>
<dbReference type="RefSeq" id="WP_064678466.1">
    <property type="nucleotide sequence ID" value="NZ_CP014870.1"/>
</dbReference>
<accession>A0A191YW11</accession>
<dbReference type="Gene3D" id="2.30.110.10">
    <property type="entry name" value="Electron Transport, Fmn-binding Protein, Chain A"/>
    <property type="match status" value="1"/>
</dbReference>
<proteinExistence type="inferred from homology"/>
<dbReference type="GO" id="GO:0042602">
    <property type="term" value="F:riboflavin reductase (NADPH) activity"/>
    <property type="evidence" value="ECO:0007669"/>
    <property type="project" value="TreeGrafter"/>
</dbReference>
<dbReference type="OrthoDB" id="6401628at2"/>
<dbReference type="GO" id="GO:0010181">
    <property type="term" value="F:FMN binding"/>
    <property type="evidence" value="ECO:0007669"/>
    <property type="project" value="InterPro"/>
</dbReference>
<reference evidence="4 5" key="1">
    <citation type="journal article" date="2018" name="Syst. Appl. Microbiol.">
        <title>Pseudomonas silesiensis sp. nov. strain A3T isolated from a biological pesticide sewage treatment plant and analysis of the complete genome sequence.</title>
        <authorList>
            <person name="Kaminski M.A."/>
            <person name="Furmanczyk E.M."/>
            <person name="Sobczak A."/>
            <person name="Dziembowski A."/>
            <person name="Lipinski L."/>
        </authorList>
    </citation>
    <scope>NUCLEOTIDE SEQUENCE [LARGE SCALE GENOMIC DNA]</scope>
    <source>
        <strain evidence="4 5">A3</strain>
    </source>
</reference>
<dbReference type="InterPro" id="IPR012349">
    <property type="entry name" value="Split_barrel_FMN-bd"/>
</dbReference>
<evidence type="ECO:0000313" key="5">
    <source>
        <dbReference type="Proteomes" id="UP000078354"/>
    </source>
</evidence>
<name>A0A191YW11_9PSED</name>
<organism evidence="4 5">
    <name type="scientific">Pseudomonas silesiensis</name>
    <dbReference type="NCBI Taxonomy" id="1853130"/>
    <lineage>
        <taxon>Bacteria</taxon>
        <taxon>Pseudomonadati</taxon>
        <taxon>Pseudomonadota</taxon>
        <taxon>Gammaproteobacteria</taxon>
        <taxon>Pseudomonadales</taxon>
        <taxon>Pseudomonadaceae</taxon>
        <taxon>Pseudomonas</taxon>
    </lineage>
</organism>
<dbReference type="PANTHER" id="PTHR30466">
    <property type="entry name" value="FLAVIN REDUCTASE"/>
    <property type="match status" value="1"/>
</dbReference>
<protein>
    <submittedName>
        <fullName evidence="4">MFS transporter</fullName>
    </submittedName>
</protein>
<evidence type="ECO:0000313" key="4">
    <source>
        <dbReference type="EMBL" id="ANJ56958.1"/>
    </source>
</evidence>
<keyword evidence="5" id="KW-1185">Reference proteome</keyword>
<dbReference type="Proteomes" id="UP000078354">
    <property type="component" value="Chromosome"/>
</dbReference>
<gene>
    <name evidence="4" type="ORF">PMA3_18105</name>
</gene>
<dbReference type="InterPro" id="IPR002563">
    <property type="entry name" value="Flavin_Rdtase-like_dom"/>
</dbReference>
<dbReference type="SUPFAM" id="SSF50475">
    <property type="entry name" value="FMN-binding split barrel"/>
    <property type="match status" value="1"/>
</dbReference>
<keyword evidence="2" id="KW-0560">Oxidoreductase</keyword>
<dbReference type="STRING" id="1853130.PMA3_18105"/>
<dbReference type="SMART" id="SM00903">
    <property type="entry name" value="Flavin_Reduct"/>
    <property type="match status" value="1"/>
</dbReference>
<comment type="similarity">
    <text evidence="1">Belongs to the non-flavoprotein flavin reductase family.</text>
</comment>